<dbReference type="Pfam" id="PF00884">
    <property type="entry name" value="Sulfatase"/>
    <property type="match status" value="1"/>
</dbReference>
<dbReference type="KEGG" id="pseg:D3H65_27915"/>
<sequence>MVQARLRKLLTTNWHFIGVILFFVIHGYSEHQGLIPFHELLLLLTILLVAGLLLYGIGKKIFKADAEKAGLFTSFVFVLVLFFGVIQDFLNTFNLFSLIGRLIIFFPLCLLAIGGLLIWLRKTRLRFGKPVLLINSLLSIYILIDLCMITQHFLALSSDKKNTALEKYGLTNCDTCTRVPVYLVLLDTYLGSDGLKEYYQYDNTAFETSLRKQGFHITAGTHSNYIFTIFSMASTLNMQYLGNVGSPVIKNHYAYNAAVSTFHNNMVCRYFESQGYQIVNYSIFDIKDVPAGYRSGLLPDNVKLITQQTMYYRVSKYLPLFLERNGWAPGTAKKVHDDFEMNNEQMMNATLSDARKKQDKPTFTYLHLMMPHGPFIFDSTGKRMPPFTEVRNIDKQYIDEAFLQYLVYTNKRISTFLNELKAATGSKAVIILMSDHGYQVAGRKERSLAYQNLNAVYIPDKRYEGWYNGMTNVNQFRVLFNTLFHQSLPMLKDSIVY</sequence>
<feature type="transmembrane region" description="Helical" evidence="1">
    <location>
        <begin position="12"/>
        <end position="29"/>
    </location>
</feature>
<organism evidence="3 4">
    <name type="scientific">Paraflavitalea soli</name>
    <dbReference type="NCBI Taxonomy" id="2315862"/>
    <lineage>
        <taxon>Bacteria</taxon>
        <taxon>Pseudomonadati</taxon>
        <taxon>Bacteroidota</taxon>
        <taxon>Chitinophagia</taxon>
        <taxon>Chitinophagales</taxon>
        <taxon>Chitinophagaceae</taxon>
        <taxon>Paraflavitalea</taxon>
    </lineage>
</organism>
<reference evidence="3 4" key="1">
    <citation type="submission" date="2018-09" db="EMBL/GenBank/DDBJ databases">
        <title>Genome sequencing of strain 6GH32-13.</title>
        <authorList>
            <person name="Weon H.-Y."/>
            <person name="Heo J."/>
            <person name="Kwon S.-W."/>
        </authorList>
    </citation>
    <scope>NUCLEOTIDE SEQUENCE [LARGE SCALE GENOMIC DNA]</scope>
    <source>
        <strain evidence="3 4">5GH32-13</strain>
    </source>
</reference>
<evidence type="ECO:0000313" key="4">
    <source>
        <dbReference type="Proteomes" id="UP000263900"/>
    </source>
</evidence>
<evidence type="ECO:0000313" key="3">
    <source>
        <dbReference type="EMBL" id="AXY77575.1"/>
    </source>
</evidence>
<keyword evidence="1" id="KW-0472">Membrane</keyword>
<dbReference type="InterPro" id="IPR000917">
    <property type="entry name" value="Sulfatase_N"/>
</dbReference>
<evidence type="ECO:0000256" key="1">
    <source>
        <dbReference type="SAM" id="Phobius"/>
    </source>
</evidence>
<feature type="domain" description="Sulfatase N-terminal" evidence="2">
    <location>
        <begin position="222"/>
        <end position="474"/>
    </location>
</feature>
<gene>
    <name evidence="3" type="ORF">D3H65_27915</name>
</gene>
<accession>A0A3B7N0M7</accession>
<dbReference type="EMBL" id="CP032157">
    <property type="protein sequence ID" value="AXY77575.1"/>
    <property type="molecule type" value="Genomic_DNA"/>
</dbReference>
<protein>
    <recommendedName>
        <fullName evidence="2">Sulfatase N-terminal domain-containing protein</fullName>
    </recommendedName>
</protein>
<dbReference type="RefSeq" id="WP_119053448.1">
    <property type="nucleotide sequence ID" value="NZ_CP032157.1"/>
</dbReference>
<feature type="transmembrane region" description="Helical" evidence="1">
    <location>
        <begin position="35"/>
        <end position="57"/>
    </location>
</feature>
<dbReference type="InterPro" id="IPR017850">
    <property type="entry name" value="Alkaline_phosphatase_core_sf"/>
</dbReference>
<dbReference type="OrthoDB" id="681113at2"/>
<feature type="transmembrane region" description="Helical" evidence="1">
    <location>
        <begin position="69"/>
        <end position="86"/>
    </location>
</feature>
<dbReference type="Gene3D" id="3.40.720.10">
    <property type="entry name" value="Alkaline Phosphatase, subunit A"/>
    <property type="match status" value="1"/>
</dbReference>
<dbReference type="Proteomes" id="UP000263900">
    <property type="component" value="Chromosome"/>
</dbReference>
<keyword evidence="4" id="KW-1185">Reference proteome</keyword>
<dbReference type="SUPFAM" id="SSF53649">
    <property type="entry name" value="Alkaline phosphatase-like"/>
    <property type="match status" value="1"/>
</dbReference>
<dbReference type="AlphaFoldDB" id="A0A3B7N0M7"/>
<feature type="transmembrane region" description="Helical" evidence="1">
    <location>
        <begin position="132"/>
        <end position="154"/>
    </location>
</feature>
<feature type="transmembrane region" description="Helical" evidence="1">
    <location>
        <begin position="98"/>
        <end position="120"/>
    </location>
</feature>
<evidence type="ECO:0000259" key="2">
    <source>
        <dbReference type="Pfam" id="PF00884"/>
    </source>
</evidence>
<keyword evidence="1" id="KW-0812">Transmembrane</keyword>
<name>A0A3B7N0M7_9BACT</name>
<proteinExistence type="predicted"/>
<keyword evidence="1" id="KW-1133">Transmembrane helix</keyword>